<sequence>MEKTPQTRRESQDGSHDEAAIPPGSWRRSISNEPANPLRRRFLKKAALATAGTALLTGGYASLWEPNHLEITRFTLALPRLPLAFDGIRVVHFSDVHLGFHMDEQDLRELADRIAGLEPDLLCFTGDIVDDYAVSMKAAVPVMASMHATLGKFAILGNHDYRGLPAGVQELYPKTGFTLLRNEHVIVERAGQRMAIVGLEDDIMGKPNPRRAIHGLPDEMCKLLLMHEPDYADVAARMSFDLQLSGHTHGGQVRLPVIGAPMPPPGGRKYIQGLFHVGTDRMPLYVSRGIGMTQLPIRVLCRPELSVITLKSGQ</sequence>
<dbReference type="InterPro" id="IPR029052">
    <property type="entry name" value="Metallo-depent_PP-like"/>
</dbReference>
<dbReference type="InterPro" id="IPR051158">
    <property type="entry name" value="Metallophosphoesterase_sf"/>
</dbReference>
<dbReference type="GO" id="GO:0016020">
    <property type="term" value="C:membrane"/>
    <property type="evidence" value="ECO:0007669"/>
    <property type="project" value="GOC"/>
</dbReference>
<reference evidence="5 6" key="1">
    <citation type="submission" date="2014-11" db="EMBL/GenBank/DDBJ databases">
        <title>Draft Genome Sequences of Paenibacillus polymyxa NRRL B-30509 and Paenibacillus terrae NRRL B-30644, Strains from a Poultry Environment that Produce Tridecaptin A and Paenicidins.</title>
        <authorList>
            <person name="van Belkum M.J."/>
            <person name="Lohans C.T."/>
            <person name="Vederas J.C."/>
        </authorList>
    </citation>
    <scope>NUCLEOTIDE SEQUENCE [LARGE SCALE GENOMIC DNA]</scope>
    <source>
        <strain evidence="5 6">NRRL B-30644</strain>
    </source>
</reference>
<dbReference type="GO" id="GO:0008758">
    <property type="term" value="F:UDP-2,3-diacylglucosamine hydrolase activity"/>
    <property type="evidence" value="ECO:0007669"/>
    <property type="project" value="TreeGrafter"/>
</dbReference>
<protein>
    <submittedName>
        <fullName evidence="5">Phosphoesterase</fullName>
    </submittedName>
</protein>
<keyword evidence="2" id="KW-0378">Hydrolase</keyword>
<dbReference type="Gene3D" id="3.60.21.10">
    <property type="match status" value="1"/>
</dbReference>
<dbReference type="OrthoDB" id="9780884at2"/>
<evidence type="ECO:0000313" key="6">
    <source>
        <dbReference type="Proteomes" id="UP000032534"/>
    </source>
</evidence>
<gene>
    <name evidence="5" type="ORF">QD47_07185</name>
</gene>
<evidence type="ECO:0000259" key="4">
    <source>
        <dbReference type="Pfam" id="PF00149"/>
    </source>
</evidence>
<feature type="domain" description="Calcineurin-like phosphoesterase" evidence="4">
    <location>
        <begin position="88"/>
        <end position="250"/>
    </location>
</feature>
<dbReference type="AlphaFoldDB" id="A0A0D7X5R2"/>
<evidence type="ECO:0000256" key="2">
    <source>
        <dbReference type="ARBA" id="ARBA00022801"/>
    </source>
</evidence>
<organism evidence="5 6">
    <name type="scientific">Paenibacillus terrae</name>
    <dbReference type="NCBI Taxonomy" id="159743"/>
    <lineage>
        <taxon>Bacteria</taxon>
        <taxon>Bacillati</taxon>
        <taxon>Bacillota</taxon>
        <taxon>Bacilli</taxon>
        <taxon>Bacillales</taxon>
        <taxon>Paenibacillaceae</taxon>
        <taxon>Paenibacillus</taxon>
    </lineage>
</organism>
<accession>A0A0D7X5R2</accession>
<dbReference type="SUPFAM" id="SSF56300">
    <property type="entry name" value="Metallo-dependent phosphatases"/>
    <property type="match status" value="1"/>
</dbReference>
<dbReference type="PANTHER" id="PTHR31302:SF31">
    <property type="entry name" value="PHOSPHODIESTERASE YAEI"/>
    <property type="match status" value="1"/>
</dbReference>
<dbReference type="CDD" id="cd07385">
    <property type="entry name" value="MPP_YkuE_C"/>
    <property type="match status" value="1"/>
</dbReference>
<keyword evidence="6" id="KW-1185">Reference proteome</keyword>
<evidence type="ECO:0000313" key="5">
    <source>
        <dbReference type="EMBL" id="KJD46338.1"/>
    </source>
</evidence>
<dbReference type="PATRIC" id="fig|159743.3.peg.1575"/>
<dbReference type="Pfam" id="PF00149">
    <property type="entry name" value="Metallophos"/>
    <property type="match status" value="1"/>
</dbReference>
<dbReference type="RefSeq" id="WP_044645482.1">
    <property type="nucleotide sequence ID" value="NZ_JTHP01000009.1"/>
</dbReference>
<proteinExistence type="predicted"/>
<feature type="compositionally biased region" description="Basic and acidic residues" evidence="3">
    <location>
        <begin position="1"/>
        <end position="19"/>
    </location>
</feature>
<dbReference type="Proteomes" id="UP000032534">
    <property type="component" value="Unassembled WGS sequence"/>
</dbReference>
<comment type="caution">
    <text evidence="5">The sequence shown here is derived from an EMBL/GenBank/DDBJ whole genome shotgun (WGS) entry which is preliminary data.</text>
</comment>
<name>A0A0D7X5R2_9BACL</name>
<feature type="region of interest" description="Disordered" evidence="3">
    <location>
        <begin position="1"/>
        <end position="32"/>
    </location>
</feature>
<dbReference type="GO" id="GO:0046872">
    <property type="term" value="F:metal ion binding"/>
    <property type="evidence" value="ECO:0007669"/>
    <property type="project" value="UniProtKB-KW"/>
</dbReference>
<dbReference type="EMBL" id="JTHP01000009">
    <property type="protein sequence ID" value="KJD46338.1"/>
    <property type="molecule type" value="Genomic_DNA"/>
</dbReference>
<evidence type="ECO:0000256" key="3">
    <source>
        <dbReference type="SAM" id="MobiDB-lite"/>
    </source>
</evidence>
<evidence type="ECO:0000256" key="1">
    <source>
        <dbReference type="ARBA" id="ARBA00022723"/>
    </source>
</evidence>
<dbReference type="InterPro" id="IPR004843">
    <property type="entry name" value="Calcineurin-like_PHP"/>
</dbReference>
<dbReference type="GO" id="GO:0009245">
    <property type="term" value="P:lipid A biosynthetic process"/>
    <property type="evidence" value="ECO:0007669"/>
    <property type="project" value="TreeGrafter"/>
</dbReference>
<keyword evidence="1" id="KW-0479">Metal-binding</keyword>
<dbReference type="PANTHER" id="PTHR31302">
    <property type="entry name" value="TRANSMEMBRANE PROTEIN WITH METALLOPHOSPHOESTERASE DOMAIN-RELATED"/>
    <property type="match status" value="1"/>
</dbReference>